<reference evidence="2" key="1">
    <citation type="journal article" date="2020" name="Stud. Mycol.">
        <title>101 Dothideomycetes genomes: a test case for predicting lifestyles and emergence of pathogens.</title>
        <authorList>
            <person name="Haridas S."/>
            <person name="Albert R."/>
            <person name="Binder M."/>
            <person name="Bloem J."/>
            <person name="Labutti K."/>
            <person name="Salamov A."/>
            <person name="Andreopoulos B."/>
            <person name="Baker S."/>
            <person name="Barry K."/>
            <person name="Bills G."/>
            <person name="Bluhm B."/>
            <person name="Cannon C."/>
            <person name="Castanera R."/>
            <person name="Culley D."/>
            <person name="Daum C."/>
            <person name="Ezra D."/>
            <person name="Gonzalez J."/>
            <person name="Henrissat B."/>
            <person name="Kuo A."/>
            <person name="Liang C."/>
            <person name="Lipzen A."/>
            <person name="Lutzoni F."/>
            <person name="Magnuson J."/>
            <person name="Mondo S."/>
            <person name="Nolan M."/>
            <person name="Ohm R."/>
            <person name="Pangilinan J."/>
            <person name="Park H.-J."/>
            <person name="Ramirez L."/>
            <person name="Alfaro M."/>
            <person name="Sun H."/>
            <person name="Tritt A."/>
            <person name="Yoshinaga Y."/>
            <person name="Zwiers L.-H."/>
            <person name="Turgeon B."/>
            <person name="Goodwin S."/>
            <person name="Spatafora J."/>
            <person name="Crous P."/>
            <person name="Grigoriev I."/>
        </authorList>
    </citation>
    <scope>NUCLEOTIDE SEQUENCE</scope>
    <source>
        <strain evidence="2">CBS 101060</strain>
    </source>
</reference>
<dbReference type="Gene3D" id="3.40.50.1820">
    <property type="entry name" value="alpha/beta hydrolase"/>
    <property type="match status" value="1"/>
</dbReference>
<dbReference type="Pfam" id="PF08386">
    <property type="entry name" value="Abhydrolase_4"/>
    <property type="match status" value="1"/>
</dbReference>
<dbReference type="SUPFAM" id="SSF53474">
    <property type="entry name" value="alpha/beta-Hydrolases"/>
    <property type="match status" value="1"/>
</dbReference>
<evidence type="ECO:0000313" key="2">
    <source>
        <dbReference type="EMBL" id="KAF2838662.1"/>
    </source>
</evidence>
<organism evidence="2 3">
    <name type="scientific">Patellaria atrata CBS 101060</name>
    <dbReference type="NCBI Taxonomy" id="1346257"/>
    <lineage>
        <taxon>Eukaryota</taxon>
        <taxon>Fungi</taxon>
        <taxon>Dikarya</taxon>
        <taxon>Ascomycota</taxon>
        <taxon>Pezizomycotina</taxon>
        <taxon>Dothideomycetes</taxon>
        <taxon>Dothideomycetes incertae sedis</taxon>
        <taxon>Patellariales</taxon>
        <taxon>Patellariaceae</taxon>
        <taxon>Patellaria</taxon>
    </lineage>
</organism>
<name>A0A9P4VRA8_9PEZI</name>
<accession>A0A9P4VRA8</accession>
<sequence length="153" mass="16983">MDDVHMLIRCADCPIFNLSLSSIKEFFYLDYQVSPIHALGHVQEDLQRLTLPLSLAPLHNHTGPFGSNTSTSILLLNNELDPVCPLQNAERLRVLFPGSRLLIQETAGHGVVTDPSTGECIFKLVSEYMNKGTVPEKPVMCRLVCEVFAKNCS</sequence>
<gene>
    <name evidence="2" type="ORF">M501DRAFT_1004451</name>
</gene>
<feature type="domain" description="Peptidase S33 tripeptidyl aminopeptidase-like C-terminal" evidence="1">
    <location>
        <begin position="68"/>
        <end position="141"/>
    </location>
</feature>
<dbReference type="InterPro" id="IPR013595">
    <property type="entry name" value="Pept_S33_TAP-like_C"/>
</dbReference>
<keyword evidence="3" id="KW-1185">Reference proteome</keyword>
<proteinExistence type="predicted"/>
<dbReference type="Proteomes" id="UP000799429">
    <property type="component" value="Unassembled WGS sequence"/>
</dbReference>
<dbReference type="EMBL" id="MU006096">
    <property type="protein sequence ID" value="KAF2838662.1"/>
    <property type="molecule type" value="Genomic_DNA"/>
</dbReference>
<protein>
    <recommendedName>
        <fullName evidence="1">Peptidase S33 tripeptidyl aminopeptidase-like C-terminal domain-containing protein</fullName>
    </recommendedName>
</protein>
<dbReference type="OrthoDB" id="425534at2759"/>
<evidence type="ECO:0000259" key="1">
    <source>
        <dbReference type="Pfam" id="PF08386"/>
    </source>
</evidence>
<evidence type="ECO:0000313" key="3">
    <source>
        <dbReference type="Proteomes" id="UP000799429"/>
    </source>
</evidence>
<comment type="caution">
    <text evidence="2">The sequence shown here is derived from an EMBL/GenBank/DDBJ whole genome shotgun (WGS) entry which is preliminary data.</text>
</comment>
<dbReference type="AlphaFoldDB" id="A0A9P4VRA8"/>
<dbReference type="InterPro" id="IPR029058">
    <property type="entry name" value="AB_hydrolase_fold"/>
</dbReference>